<evidence type="ECO:0000256" key="6">
    <source>
        <dbReference type="ARBA" id="ARBA00023274"/>
    </source>
</evidence>
<dbReference type="SUPFAM" id="SSF47060">
    <property type="entry name" value="S15/NS1 RNA-binding domain"/>
    <property type="match status" value="1"/>
</dbReference>
<dbReference type="OMA" id="NTYHIRM"/>
<evidence type="ECO:0000256" key="8">
    <source>
        <dbReference type="ARBA" id="ARBA00035528"/>
    </source>
</evidence>
<dbReference type="GO" id="GO:0003735">
    <property type="term" value="F:structural constituent of ribosome"/>
    <property type="evidence" value="ECO:0007669"/>
    <property type="project" value="InterPro"/>
</dbReference>
<organism evidence="10 11">
    <name type="scientific">Nematostella vectensis</name>
    <name type="common">Starlet sea anemone</name>
    <dbReference type="NCBI Taxonomy" id="45351"/>
    <lineage>
        <taxon>Eukaryota</taxon>
        <taxon>Metazoa</taxon>
        <taxon>Cnidaria</taxon>
        <taxon>Anthozoa</taxon>
        <taxon>Hexacorallia</taxon>
        <taxon>Actiniaria</taxon>
        <taxon>Edwardsiidae</taxon>
        <taxon>Nematostella</taxon>
    </lineage>
</organism>
<dbReference type="Proteomes" id="UP000001593">
    <property type="component" value="Unassembled WGS sequence"/>
</dbReference>
<gene>
    <name evidence="10" type="ORF">NEMVEDRAFT_v1g202525</name>
</gene>
<dbReference type="PANTHER" id="PTHR46685:SF1">
    <property type="entry name" value="SMALL RIBOSOMAL SUBUNIT PROTEIN US15M"/>
    <property type="match status" value="1"/>
</dbReference>
<dbReference type="InterPro" id="IPR000589">
    <property type="entry name" value="Ribosomal_uS15"/>
</dbReference>
<keyword evidence="6 9" id="KW-0687">Ribonucleoprotein</keyword>
<evidence type="ECO:0000256" key="4">
    <source>
        <dbReference type="ARBA" id="ARBA00022980"/>
    </source>
</evidence>
<dbReference type="GO" id="GO:0006412">
    <property type="term" value="P:translation"/>
    <property type="evidence" value="ECO:0007669"/>
    <property type="project" value="InterPro"/>
</dbReference>
<evidence type="ECO:0000256" key="3">
    <source>
        <dbReference type="ARBA" id="ARBA00022946"/>
    </source>
</evidence>
<dbReference type="STRING" id="45351.A7RUY8"/>
<evidence type="ECO:0000313" key="10">
    <source>
        <dbReference type="EMBL" id="EDO44698.1"/>
    </source>
</evidence>
<accession>A7RUY8</accession>
<keyword evidence="5" id="KW-0496">Mitochondrion</keyword>
<evidence type="ECO:0000256" key="5">
    <source>
        <dbReference type="ARBA" id="ARBA00023128"/>
    </source>
</evidence>
<keyword evidence="11" id="KW-1185">Reference proteome</keyword>
<comment type="similarity">
    <text evidence="2 9">Belongs to the universal ribosomal protein uS15 family.</text>
</comment>
<proteinExistence type="inferred from homology"/>
<reference evidence="10 11" key="1">
    <citation type="journal article" date="2007" name="Science">
        <title>Sea anemone genome reveals ancestral eumetazoan gene repertoire and genomic organization.</title>
        <authorList>
            <person name="Putnam N.H."/>
            <person name="Srivastava M."/>
            <person name="Hellsten U."/>
            <person name="Dirks B."/>
            <person name="Chapman J."/>
            <person name="Salamov A."/>
            <person name="Terry A."/>
            <person name="Shapiro H."/>
            <person name="Lindquist E."/>
            <person name="Kapitonov V.V."/>
            <person name="Jurka J."/>
            <person name="Genikhovich G."/>
            <person name="Grigoriev I.V."/>
            <person name="Lucas S.M."/>
            <person name="Steele R.E."/>
            <person name="Finnerty J.R."/>
            <person name="Technau U."/>
            <person name="Martindale M.Q."/>
            <person name="Rokhsar D.S."/>
        </authorList>
    </citation>
    <scope>NUCLEOTIDE SEQUENCE [LARGE SCALE GENOMIC DNA]</scope>
    <source>
        <strain evidence="11">CH2 X CH6</strain>
    </source>
</reference>
<evidence type="ECO:0000313" key="11">
    <source>
        <dbReference type="Proteomes" id="UP000001593"/>
    </source>
</evidence>
<sequence>MIEYSWAWTRHVAYLTGGDTEFKQVYEKTFLTHEWSLYLLLDTLDDLTTTDSSMGRKWICGYENIKELEAAPENVKRIFSLENANRFEKRKVEEQEVKNNYEGYSQRSVAELTLKINTLERHMKERPKDKHNKVFLHWLTDQRKKKLKHLKNKDFPGYLQLLQELNIPELESPHSKWNKYKFRKFKIGVEVKEKRSFLDRKIIT</sequence>
<comment type="subcellular location">
    <subcellularLocation>
        <location evidence="1">Mitochondrion</location>
    </subcellularLocation>
</comment>
<name>A7RUY8_NEMVE</name>
<dbReference type="AlphaFoldDB" id="A7RUY8"/>
<dbReference type="InterPro" id="IPR052137">
    <property type="entry name" value="uS15_ribosomal"/>
</dbReference>
<dbReference type="GO" id="GO:0005763">
    <property type="term" value="C:mitochondrial small ribosomal subunit"/>
    <property type="evidence" value="ECO:0000318"/>
    <property type="project" value="GO_Central"/>
</dbReference>
<dbReference type="EMBL" id="DS469542">
    <property type="protein sequence ID" value="EDO44698.1"/>
    <property type="molecule type" value="Genomic_DNA"/>
</dbReference>
<dbReference type="SMART" id="SM01387">
    <property type="entry name" value="Ribosomal_S15"/>
    <property type="match status" value="1"/>
</dbReference>
<dbReference type="PhylomeDB" id="A7RUY8"/>
<keyword evidence="3" id="KW-0809">Transit peptide</keyword>
<dbReference type="Gene3D" id="1.10.287.10">
    <property type="entry name" value="S15/NS1, RNA-binding"/>
    <property type="match status" value="1"/>
</dbReference>
<evidence type="ECO:0000256" key="1">
    <source>
        <dbReference type="ARBA" id="ARBA00004173"/>
    </source>
</evidence>
<protein>
    <recommendedName>
        <fullName evidence="7">Small ribosomal subunit protein uS15m</fullName>
    </recommendedName>
    <alternativeName>
        <fullName evidence="8">28S ribosomal protein S15, mitochondrial</fullName>
    </alternativeName>
</protein>
<dbReference type="Pfam" id="PF00312">
    <property type="entry name" value="Ribosomal_S15"/>
    <property type="match status" value="1"/>
</dbReference>
<evidence type="ECO:0000256" key="2">
    <source>
        <dbReference type="ARBA" id="ARBA00008434"/>
    </source>
</evidence>
<evidence type="ECO:0000256" key="9">
    <source>
        <dbReference type="RuleBase" id="RU003919"/>
    </source>
</evidence>
<dbReference type="HOGENOM" id="CLU_1373706_0_0_1"/>
<dbReference type="InterPro" id="IPR009068">
    <property type="entry name" value="uS15_NS1_RNA-bd_sf"/>
</dbReference>
<dbReference type="InParanoid" id="A7RUY8"/>
<evidence type="ECO:0000256" key="7">
    <source>
        <dbReference type="ARBA" id="ARBA00035249"/>
    </source>
</evidence>
<dbReference type="PANTHER" id="PTHR46685">
    <property type="entry name" value="28S RIBOSOMAL PROTEIN S15, MITOCHONDRIAL"/>
    <property type="match status" value="1"/>
</dbReference>
<keyword evidence="4 9" id="KW-0689">Ribosomal protein</keyword>